<keyword evidence="2" id="KW-0378">Hydrolase</keyword>
<organism evidence="5 6">
    <name type="scientific">Elysia marginata</name>
    <dbReference type="NCBI Taxonomy" id="1093978"/>
    <lineage>
        <taxon>Eukaryota</taxon>
        <taxon>Metazoa</taxon>
        <taxon>Spiralia</taxon>
        <taxon>Lophotrochozoa</taxon>
        <taxon>Mollusca</taxon>
        <taxon>Gastropoda</taxon>
        <taxon>Heterobranchia</taxon>
        <taxon>Euthyneura</taxon>
        <taxon>Panpulmonata</taxon>
        <taxon>Sacoglossa</taxon>
        <taxon>Placobranchoidea</taxon>
        <taxon>Plakobranchidae</taxon>
        <taxon>Elysia</taxon>
    </lineage>
</organism>
<reference evidence="5 6" key="1">
    <citation type="journal article" date="2021" name="Elife">
        <title>Chloroplast acquisition without the gene transfer in kleptoplastic sea slugs, Plakobranchus ocellatus.</title>
        <authorList>
            <person name="Maeda T."/>
            <person name="Takahashi S."/>
            <person name="Yoshida T."/>
            <person name="Shimamura S."/>
            <person name="Takaki Y."/>
            <person name="Nagai Y."/>
            <person name="Toyoda A."/>
            <person name="Suzuki Y."/>
            <person name="Arimoto A."/>
            <person name="Ishii H."/>
            <person name="Satoh N."/>
            <person name="Nishiyama T."/>
            <person name="Hasebe M."/>
            <person name="Maruyama T."/>
            <person name="Minagawa J."/>
            <person name="Obokata J."/>
            <person name="Shigenobu S."/>
        </authorList>
    </citation>
    <scope>NUCLEOTIDE SEQUENCE [LARGE SCALE GENOMIC DNA]</scope>
</reference>
<feature type="compositionally biased region" description="Polar residues" evidence="4">
    <location>
        <begin position="18"/>
        <end position="37"/>
    </location>
</feature>
<evidence type="ECO:0000256" key="1">
    <source>
        <dbReference type="ARBA" id="ARBA00022763"/>
    </source>
</evidence>
<dbReference type="EMBL" id="BMAT01001653">
    <property type="protein sequence ID" value="GFR89893.1"/>
    <property type="molecule type" value="Genomic_DNA"/>
</dbReference>
<evidence type="ECO:0000313" key="5">
    <source>
        <dbReference type="EMBL" id="GFR89893.1"/>
    </source>
</evidence>
<evidence type="ECO:0000256" key="2">
    <source>
        <dbReference type="ARBA" id="ARBA00022801"/>
    </source>
</evidence>
<proteinExistence type="predicted"/>
<dbReference type="InterPro" id="IPR015637">
    <property type="entry name" value="MUG/TDG"/>
</dbReference>
<name>A0AAV4GWK5_9GAST</name>
<dbReference type="GO" id="GO:0005634">
    <property type="term" value="C:nucleus"/>
    <property type="evidence" value="ECO:0007669"/>
    <property type="project" value="TreeGrafter"/>
</dbReference>
<dbReference type="PANTHER" id="PTHR12159:SF9">
    <property type="entry name" value="G_T MISMATCH-SPECIFIC THYMINE DNA GLYCOSYLASE"/>
    <property type="match status" value="1"/>
</dbReference>
<keyword evidence="6" id="KW-1185">Reference proteome</keyword>
<evidence type="ECO:0000256" key="4">
    <source>
        <dbReference type="SAM" id="MobiDB-lite"/>
    </source>
</evidence>
<protein>
    <submittedName>
        <fullName evidence="5">G/T mismatch-specific thymine DNA glycosylase</fullName>
    </submittedName>
</protein>
<evidence type="ECO:0000256" key="3">
    <source>
        <dbReference type="ARBA" id="ARBA00023204"/>
    </source>
</evidence>
<sequence>MNQIKQESWESSCDYQDYQWTNNTSHGQAPQYSQYFSHDNEAAPIKIETEDEGLNASQSSNGPSPPVSKEPKKRGRPKKVKDESFEGDSKPVEKKPKQEAVGDPLAVGKKKRDRFNGMTEDEVLQKHLPDHLAPNLDILIVS</sequence>
<dbReference type="Proteomes" id="UP000762676">
    <property type="component" value="Unassembled WGS sequence"/>
</dbReference>
<dbReference type="GO" id="GO:0004844">
    <property type="term" value="F:uracil DNA N-glycosylase activity"/>
    <property type="evidence" value="ECO:0007669"/>
    <property type="project" value="TreeGrafter"/>
</dbReference>
<accession>A0AAV4GWK5</accession>
<dbReference type="AlphaFoldDB" id="A0AAV4GWK5"/>
<dbReference type="PANTHER" id="PTHR12159">
    <property type="entry name" value="G/T AND G/U MISMATCH-SPECIFIC DNA GLYCOSYLASE"/>
    <property type="match status" value="1"/>
</dbReference>
<dbReference type="GO" id="GO:0006285">
    <property type="term" value="P:base-excision repair, AP site formation"/>
    <property type="evidence" value="ECO:0007669"/>
    <property type="project" value="InterPro"/>
</dbReference>
<comment type="caution">
    <text evidence="5">The sequence shown here is derived from an EMBL/GenBank/DDBJ whole genome shotgun (WGS) entry which is preliminary data.</text>
</comment>
<keyword evidence="1" id="KW-0227">DNA damage</keyword>
<gene>
    <name evidence="5" type="ORF">ElyMa_000804700</name>
</gene>
<feature type="region of interest" description="Disordered" evidence="4">
    <location>
        <begin position="18"/>
        <end position="116"/>
    </location>
</feature>
<evidence type="ECO:0000313" key="6">
    <source>
        <dbReference type="Proteomes" id="UP000762676"/>
    </source>
</evidence>
<dbReference type="GO" id="GO:0008263">
    <property type="term" value="F:pyrimidine-specific mismatch base pair DNA N-glycosylase activity"/>
    <property type="evidence" value="ECO:0007669"/>
    <property type="project" value="TreeGrafter"/>
</dbReference>
<keyword evidence="3" id="KW-0234">DNA repair</keyword>
<feature type="compositionally biased region" description="Basic and acidic residues" evidence="4">
    <location>
        <begin position="80"/>
        <end position="100"/>
    </location>
</feature>